<dbReference type="PANTHER" id="PTHR40112:SF1">
    <property type="entry name" value="H2HPP ISOMERASE"/>
    <property type="match status" value="1"/>
</dbReference>
<feature type="domain" description="Cupin type-2" evidence="1">
    <location>
        <begin position="29"/>
        <end position="93"/>
    </location>
</feature>
<dbReference type="PANTHER" id="PTHR40112">
    <property type="entry name" value="H2HPP ISOMERASE"/>
    <property type="match status" value="1"/>
</dbReference>
<keyword evidence="3" id="KW-1185">Reference proteome</keyword>
<dbReference type="InterPro" id="IPR014710">
    <property type="entry name" value="RmlC-like_jellyroll"/>
</dbReference>
<dbReference type="EMBL" id="JAPDHZ010000008">
    <property type="protein sequence ID" value="MDG0795041.1"/>
    <property type="molecule type" value="Genomic_DNA"/>
</dbReference>
<dbReference type="InterPro" id="IPR013096">
    <property type="entry name" value="Cupin_2"/>
</dbReference>
<dbReference type="RefSeq" id="WP_277568744.1">
    <property type="nucleotide sequence ID" value="NZ_JAPDHZ010000008.1"/>
</dbReference>
<comment type="caution">
    <text evidence="2">The sequence shown here is derived from an EMBL/GenBank/DDBJ whole genome shotgun (WGS) entry which is preliminary data.</text>
</comment>
<evidence type="ECO:0000313" key="2">
    <source>
        <dbReference type="EMBL" id="MDG0795041.1"/>
    </source>
</evidence>
<sequence length="111" mass="12109">MKRNEEWQPAEPGVRRRIVAAGTAIMGMLVEFEEGAEGAVHAHPHEQLTYVAKGELIFKIGDAERHVSEGDAVYIPSNALHGVRALTPAALFDTFTPLREDLLATMNVSGE</sequence>
<proteinExistence type="predicted"/>
<evidence type="ECO:0000259" key="1">
    <source>
        <dbReference type="Pfam" id="PF07883"/>
    </source>
</evidence>
<organism evidence="2 3">
    <name type="scientific">Cohnella ginsengisoli</name>
    <dbReference type="NCBI Taxonomy" id="425004"/>
    <lineage>
        <taxon>Bacteria</taxon>
        <taxon>Bacillati</taxon>
        <taxon>Bacillota</taxon>
        <taxon>Bacilli</taxon>
        <taxon>Bacillales</taxon>
        <taxon>Paenibacillaceae</taxon>
        <taxon>Cohnella</taxon>
    </lineage>
</organism>
<dbReference type="InterPro" id="IPR025499">
    <property type="entry name" value="KdgF"/>
</dbReference>
<dbReference type="InterPro" id="IPR052535">
    <property type="entry name" value="Bacilysin_H2HPP_isomerase"/>
</dbReference>
<dbReference type="SUPFAM" id="SSF51182">
    <property type="entry name" value="RmlC-like cupins"/>
    <property type="match status" value="1"/>
</dbReference>
<evidence type="ECO:0000313" key="3">
    <source>
        <dbReference type="Proteomes" id="UP001153387"/>
    </source>
</evidence>
<accession>A0A9X4KN88</accession>
<dbReference type="AlphaFoldDB" id="A0A9X4KN88"/>
<reference evidence="2 3" key="1">
    <citation type="submission" date="2022-10" db="EMBL/GenBank/DDBJ databases">
        <title>Comparative genomic analysis of Cohnella hashimotonis sp. nov., isolated from the International Space Station.</title>
        <authorList>
            <person name="Simpson A."/>
            <person name="Venkateswaran K."/>
        </authorList>
    </citation>
    <scope>NUCLEOTIDE SEQUENCE [LARGE SCALE GENOMIC DNA]</scope>
    <source>
        <strain evidence="2 3">DSM 18997</strain>
    </source>
</reference>
<dbReference type="InterPro" id="IPR011051">
    <property type="entry name" value="RmlC_Cupin_sf"/>
</dbReference>
<dbReference type="CDD" id="cd02238">
    <property type="entry name" value="cupin_KdgF"/>
    <property type="match status" value="1"/>
</dbReference>
<dbReference type="Proteomes" id="UP001153387">
    <property type="component" value="Unassembled WGS sequence"/>
</dbReference>
<protein>
    <submittedName>
        <fullName evidence="2">Cupin domain-containing protein</fullName>
    </submittedName>
</protein>
<gene>
    <name evidence="2" type="ORF">OMP38_32595</name>
</gene>
<dbReference type="Gene3D" id="2.60.120.10">
    <property type="entry name" value="Jelly Rolls"/>
    <property type="match status" value="1"/>
</dbReference>
<dbReference type="Pfam" id="PF07883">
    <property type="entry name" value="Cupin_2"/>
    <property type="match status" value="1"/>
</dbReference>
<dbReference type="PIRSF" id="PIRSF029883">
    <property type="entry name" value="KdgF"/>
    <property type="match status" value="1"/>
</dbReference>
<name>A0A9X4KN88_9BACL</name>